<evidence type="ECO:0000313" key="4">
    <source>
        <dbReference type="Proteomes" id="UP000593567"/>
    </source>
</evidence>
<sequence length="675" mass="77161">MNKTIEDLRAIESERRESSVEIERKKCEELESNMAALKQSFLEQQEVEKSKLEAASEALKQLEDNEKVQEDLRKELAELEQAKVEEIEALKADFDSRILNEDENLQSYKEQIRQHSVTICSMEERLNKAQKKSKTLQQENSSLKQKLQELSSRPPPKKTAAVEQPKPKVIVEQVPTADVVALQHTVATVRQECIDLKKINQEQQNVIIGLKKDLAGAQARLSDMTGEIPDSHKRELEMNRDLVRKKSQEVVELQQQLAKLSTIVDKKTAAVAGSSSEMNQLKSKLDKMSKELSDREDQVRVLDMKLAAANDSHSEQTRVLEEDNQIKQELSSLGLACRGERHQLVIDRQREALSELRRRIKDLEGMKTGFSAKAGGAADAALKQVDLLKRELAEMRSGNLADEHAMHDLQQMAAVERAVNKARGITSATDTENEHEKSAHRETQEAFEESERSYLSLLRGIASCLNLEEIGGMQSMAHLPESERNRLLDEREAAAEALTHKIKALKERLTRKDELLRNYERDLAKLRQAELLVAKKSEQVEELVNDVQAKLDETMYLRATLDKTKDHLNKEQRLNDSIKKKKTFHLENEKGPFVTNRRHACPPDDLLAKEAAKKKKQIERIRRKNYEIKTLKEELQTKHTELCHTTTRLANIENDLTAEDEEARYISPRRLEVVS</sequence>
<dbReference type="EMBL" id="VXIV02000327">
    <property type="protein sequence ID" value="KAF6038932.1"/>
    <property type="molecule type" value="Genomic_DNA"/>
</dbReference>
<protein>
    <submittedName>
        <fullName evidence="3">Uncharacterized protein</fullName>
    </submittedName>
</protein>
<feature type="compositionally biased region" description="Low complexity" evidence="2">
    <location>
        <begin position="141"/>
        <end position="152"/>
    </location>
</feature>
<feature type="region of interest" description="Disordered" evidence="2">
    <location>
        <begin position="427"/>
        <end position="447"/>
    </location>
</feature>
<reference evidence="3" key="1">
    <citation type="submission" date="2020-06" db="EMBL/GenBank/DDBJ databases">
        <title>Draft genome of Bugula neritina, a colonial animal packing powerful symbionts and potential medicines.</title>
        <authorList>
            <person name="Rayko M."/>
        </authorList>
    </citation>
    <scope>NUCLEOTIDE SEQUENCE [LARGE SCALE GENOMIC DNA]</scope>
    <source>
        <strain evidence="3">Kwan_BN1</strain>
    </source>
</reference>
<dbReference type="Proteomes" id="UP000593567">
    <property type="component" value="Unassembled WGS sequence"/>
</dbReference>
<feature type="compositionally biased region" description="Basic and acidic residues" evidence="2">
    <location>
        <begin position="432"/>
        <end position="447"/>
    </location>
</feature>
<evidence type="ECO:0000313" key="3">
    <source>
        <dbReference type="EMBL" id="KAF6038932.1"/>
    </source>
</evidence>
<feature type="region of interest" description="Disordered" evidence="2">
    <location>
        <begin position="129"/>
        <end position="164"/>
    </location>
</feature>
<name>A0A7J7KJP3_BUGNE</name>
<proteinExistence type="predicted"/>
<organism evidence="3 4">
    <name type="scientific">Bugula neritina</name>
    <name type="common">Brown bryozoan</name>
    <name type="synonym">Sertularia neritina</name>
    <dbReference type="NCBI Taxonomy" id="10212"/>
    <lineage>
        <taxon>Eukaryota</taxon>
        <taxon>Metazoa</taxon>
        <taxon>Spiralia</taxon>
        <taxon>Lophotrochozoa</taxon>
        <taxon>Bryozoa</taxon>
        <taxon>Gymnolaemata</taxon>
        <taxon>Cheilostomatida</taxon>
        <taxon>Flustrina</taxon>
        <taxon>Buguloidea</taxon>
        <taxon>Bugulidae</taxon>
        <taxon>Bugula</taxon>
    </lineage>
</organism>
<keyword evidence="4" id="KW-1185">Reference proteome</keyword>
<feature type="coiled-coil region" evidence="1">
    <location>
        <begin position="243"/>
        <end position="298"/>
    </location>
</feature>
<keyword evidence="1" id="KW-0175">Coiled coil</keyword>
<feature type="coiled-coil region" evidence="1">
    <location>
        <begin position="488"/>
        <end position="581"/>
    </location>
</feature>
<gene>
    <name evidence="3" type="ORF">EB796_002766</name>
</gene>
<dbReference type="OrthoDB" id="687730at2759"/>
<feature type="coiled-coil region" evidence="1">
    <location>
        <begin position="8"/>
        <end position="93"/>
    </location>
</feature>
<accession>A0A7J7KJP3</accession>
<evidence type="ECO:0000256" key="2">
    <source>
        <dbReference type="SAM" id="MobiDB-lite"/>
    </source>
</evidence>
<feature type="coiled-coil region" evidence="1">
    <location>
        <begin position="346"/>
        <end position="398"/>
    </location>
</feature>
<dbReference type="AlphaFoldDB" id="A0A7J7KJP3"/>
<evidence type="ECO:0000256" key="1">
    <source>
        <dbReference type="SAM" id="Coils"/>
    </source>
</evidence>
<comment type="caution">
    <text evidence="3">The sequence shown here is derived from an EMBL/GenBank/DDBJ whole genome shotgun (WGS) entry which is preliminary data.</text>
</comment>